<protein>
    <submittedName>
        <fullName evidence="2">Uncharacterized protein</fullName>
    </submittedName>
</protein>
<reference evidence="2" key="1">
    <citation type="journal article" date="2014" name="Int. J. Syst. Evol. Microbiol.">
        <title>Complete genome sequence of Corynebacterium casei LMG S-19264T (=DSM 44701T), isolated from a smear-ripened cheese.</title>
        <authorList>
            <consortium name="US DOE Joint Genome Institute (JGI-PGF)"/>
            <person name="Walter F."/>
            <person name="Albersmeier A."/>
            <person name="Kalinowski J."/>
            <person name="Ruckert C."/>
        </authorList>
    </citation>
    <scope>NUCLEOTIDE SEQUENCE</scope>
    <source>
        <strain evidence="2">CGMCC 4.7201</strain>
    </source>
</reference>
<accession>A0A918DTB6</accession>
<organism evidence="2 3">
    <name type="scientific">Wenjunlia tyrosinilytica</name>
    <dbReference type="NCBI Taxonomy" id="1544741"/>
    <lineage>
        <taxon>Bacteria</taxon>
        <taxon>Bacillati</taxon>
        <taxon>Actinomycetota</taxon>
        <taxon>Actinomycetes</taxon>
        <taxon>Kitasatosporales</taxon>
        <taxon>Streptomycetaceae</taxon>
        <taxon>Wenjunlia</taxon>
    </lineage>
</organism>
<dbReference type="AlphaFoldDB" id="A0A918DTB6"/>
<comment type="caution">
    <text evidence="2">The sequence shown here is derived from an EMBL/GenBank/DDBJ whole genome shotgun (WGS) entry which is preliminary data.</text>
</comment>
<gene>
    <name evidence="2" type="ORF">GCM10012280_04860</name>
</gene>
<sequence>MLGAPKSDPTGMAGRLGLKGRNGSMNGSFYRMSGTRLAVRPFDRQPPSRGPRRGSPAGGSGAAARGYRHRAPPPPPPPSIAALPVPCEKDSFSVFRTEIQEQTLGIH</sequence>
<reference evidence="2" key="2">
    <citation type="submission" date="2020-09" db="EMBL/GenBank/DDBJ databases">
        <authorList>
            <person name="Sun Q."/>
            <person name="Zhou Y."/>
        </authorList>
    </citation>
    <scope>NUCLEOTIDE SEQUENCE</scope>
    <source>
        <strain evidence="2">CGMCC 4.7201</strain>
    </source>
</reference>
<proteinExistence type="predicted"/>
<keyword evidence="3" id="KW-1185">Reference proteome</keyword>
<evidence type="ECO:0000313" key="2">
    <source>
        <dbReference type="EMBL" id="GGO81209.1"/>
    </source>
</evidence>
<dbReference type="EMBL" id="BMMS01000002">
    <property type="protein sequence ID" value="GGO81209.1"/>
    <property type="molecule type" value="Genomic_DNA"/>
</dbReference>
<dbReference type="Proteomes" id="UP000641932">
    <property type="component" value="Unassembled WGS sequence"/>
</dbReference>
<evidence type="ECO:0000256" key="1">
    <source>
        <dbReference type="SAM" id="MobiDB-lite"/>
    </source>
</evidence>
<evidence type="ECO:0000313" key="3">
    <source>
        <dbReference type="Proteomes" id="UP000641932"/>
    </source>
</evidence>
<name>A0A918DTB6_9ACTN</name>
<feature type="region of interest" description="Disordered" evidence="1">
    <location>
        <begin position="1"/>
        <end position="83"/>
    </location>
</feature>